<dbReference type="InterPro" id="IPR058353">
    <property type="entry name" value="DUF8040"/>
</dbReference>
<dbReference type="Pfam" id="PF26138">
    <property type="entry name" value="DUF8040"/>
    <property type="match status" value="1"/>
</dbReference>
<protein>
    <submittedName>
        <fullName evidence="2">Nuclease HARBI1 like protein</fullName>
    </submittedName>
</protein>
<gene>
    <name evidence="2" type="ORF">KGM_208960</name>
</gene>
<dbReference type="EMBL" id="AGBW02012778">
    <property type="protein sequence ID" value="OWR44455.1"/>
    <property type="molecule type" value="Genomic_DNA"/>
</dbReference>
<evidence type="ECO:0000313" key="3">
    <source>
        <dbReference type="Proteomes" id="UP000007151"/>
    </source>
</evidence>
<proteinExistence type="predicted"/>
<evidence type="ECO:0000259" key="1">
    <source>
        <dbReference type="Pfam" id="PF26138"/>
    </source>
</evidence>
<dbReference type="KEGG" id="dpl:KGM_208960"/>
<organism evidence="2 3">
    <name type="scientific">Danaus plexippus plexippus</name>
    <dbReference type="NCBI Taxonomy" id="278856"/>
    <lineage>
        <taxon>Eukaryota</taxon>
        <taxon>Metazoa</taxon>
        <taxon>Ecdysozoa</taxon>
        <taxon>Arthropoda</taxon>
        <taxon>Hexapoda</taxon>
        <taxon>Insecta</taxon>
        <taxon>Pterygota</taxon>
        <taxon>Neoptera</taxon>
        <taxon>Endopterygota</taxon>
        <taxon>Lepidoptera</taxon>
        <taxon>Glossata</taxon>
        <taxon>Ditrysia</taxon>
        <taxon>Papilionoidea</taxon>
        <taxon>Nymphalidae</taxon>
        <taxon>Danainae</taxon>
        <taxon>Danaini</taxon>
        <taxon>Danaina</taxon>
        <taxon>Danaus</taxon>
        <taxon>Danaus</taxon>
    </lineage>
</organism>
<dbReference type="AlphaFoldDB" id="A0A212ESI3"/>
<dbReference type="InParanoid" id="A0A212ESI3"/>
<feature type="domain" description="DUF8040" evidence="1">
    <location>
        <begin position="51"/>
        <end position="126"/>
    </location>
</feature>
<dbReference type="Proteomes" id="UP000007151">
    <property type="component" value="Unassembled WGS sequence"/>
</dbReference>
<accession>A0A212ESI3</accession>
<keyword evidence="3" id="KW-1185">Reference proteome</keyword>
<comment type="caution">
    <text evidence="2">The sequence shown here is derived from an EMBL/GenBank/DDBJ whole genome shotgun (WGS) entry which is preliminary data.</text>
</comment>
<sequence length="128" mass="15310">MSLESSSSDEELLFLWISRASKKKRKYWVHPINTTREEQGEFSNIFLDLLKDEQRFYNYFRMSINSFNELYNIIKSDIEKQNTNWRKYVSSKERLVIFLRFLATGDTFKTIGHSYRMGSTTVGKIVRD</sequence>
<reference evidence="2 3" key="1">
    <citation type="journal article" date="2011" name="Cell">
        <title>The monarch butterfly genome yields insights into long-distance migration.</title>
        <authorList>
            <person name="Zhan S."/>
            <person name="Merlin C."/>
            <person name="Boore J.L."/>
            <person name="Reppert S.M."/>
        </authorList>
    </citation>
    <scope>NUCLEOTIDE SEQUENCE [LARGE SCALE GENOMIC DNA]</scope>
    <source>
        <strain evidence="2">F-2</strain>
    </source>
</reference>
<evidence type="ECO:0000313" key="2">
    <source>
        <dbReference type="EMBL" id="OWR44455.1"/>
    </source>
</evidence>
<name>A0A212ESI3_DANPL</name>